<dbReference type="AlphaFoldDB" id="A0AAD8JK33"/>
<proteinExistence type="predicted"/>
<reference evidence="3" key="1">
    <citation type="submission" date="2023-02" db="EMBL/GenBank/DDBJ databases">
        <title>Genome of toxic invasive species Heracleum sosnowskyi carries increased number of genes despite the absence of recent whole-genome duplications.</title>
        <authorList>
            <person name="Schelkunov M."/>
            <person name="Shtratnikova V."/>
            <person name="Makarenko M."/>
            <person name="Klepikova A."/>
            <person name="Omelchenko D."/>
            <person name="Novikova G."/>
            <person name="Obukhova E."/>
            <person name="Bogdanov V."/>
            <person name="Penin A."/>
            <person name="Logacheva M."/>
        </authorList>
    </citation>
    <scope>NUCLEOTIDE SEQUENCE</scope>
    <source>
        <strain evidence="3">Hsosn_3</strain>
        <tissue evidence="3">Leaf</tissue>
    </source>
</reference>
<name>A0AAD8JK33_9APIA</name>
<reference evidence="3" key="2">
    <citation type="submission" date="2023-05" db="EMBL/GenBank/DDBJ databases">
        <authorList>
            <person name="Schelkunov M.I."/>
        </authorList>
    </citation>
    <scope>NUCLEOTIDE SEQUENCE</scope>
    <source>
        <strain evidence="3">Hsosn_3</strain>
        <tissue evidence="3">Leaf</tissue>
    </source>
</reference>
<sequence length="255" mass="28160">MELNGFEPIFKQPKTEWSDPNSTRLGPFMLCVDAPDSSKLRIEATDFNSTTWETILSVDQLDDMRDTIGIGGPWSEFVAYVVASIQSEETKLVFKGKSEDDGPAYAKLIAQKTKGLPKITFSLHKLEAAAATEASRNVTFTLFGAFKTCQSLLVKEKEVGCKLKELIAAEQEKNQNLKTKLDSAWSSKRHKSQNVTEEGTSHSLSGNALLNPSVENKQGSQKMGSSKVPNRVVPAYRRSKVRGVLLQDTEDDADK</sequence>
<evidence type="ECO:0000313" key="3">
    <source>
        <dbReference type="EMBL" id="KAK1403932.1"/>
    </source>
</evidence>
<feature type="region of interest" description="Disordered" evidence="1">
    <location>
        <begin position="181"/>
        <end position="234"/>
    </location>
</feature>
<evidence type="ECO:0000313" key="2">
    <source>
        <dbReference type="EMBL" id="KAK1403863.1"/>
    </source>
</evidence>
<feature type="compositionally biased region" description="Polar residues" evidence="1">
    <location>
        <begin position="193"/>
        <end position="228"/>
    </location>
</feature>
<dbReference type="PANTHER" id="PTHR35770">
    <property type="entry name" value="U2 SMALL NUCLEAR RIBONUCLEOPROTEIN AUXILIARY FACTOR-LIKE PROTEIN"/>
    <property type="match status" value="1"/>
</dbReference>
<evidence type="ECO:0000256" key="1">
    <source>
        <dbReference type="SAM" id="MobiDB-lite"/>
    </source>
</evidence>
<dbReference type="GO" id="GO:1990904">
    <property type="term" value="C:ribonucleoprotein complex"/>
    <property type="evidence" value="ECO:0007669"/>
    <property type="project" value="UniProtKB-KW"/>
</dbReference>
<organism evidence="3 4">
    <name type="scientific">Heracleum sosnowskyi</name>
    <dbReference type="NCBI Taxonomy" id="360622"/>
    <lineage>
        <taxon>Eukaryota</taxon>
        <taxon>Viridiplantae</taxon>
        <taxon>Streptophyta</taxon>
        <taxon>Embryophyta</taxon>
        <taxon>Tracheophyta</taxon>
        <taxon>Spermatophyta</taxon>
        <taxon>Magnoliopsida</taxon>
        <taxon>eudicotyledons</taxon>
        <taxon>Gunneridae</taxon>
        <taxon>Pentapetalae</taxon>
        <taxon>asterids</taxon>
        <taxon>campanulids</taxon>
        <taxon>Apiales</taxon>
        <taxon>Apiaceae</taxon>
        <taxon>Apioideae</taxon>
        <taxon>apioid superclade</taxon>
        <taxon>Tordylieae</taxon>
        <taxon>Tordyliinae</taxon>
        <taxon>Heracleum</taxon>
    </lineage>
</organism>
<keyword evidence="3" id="KW-0687">Ribonucleoprotein</keyword>
<gene>
    <name evidence="2" type="ORF">POM88_003468</name>
    <name evidence="3" type="ORF">POM88_003537</name>
</gene>
<protein>
    <submittedName>
        <fullName evidence="3">U2 small nuclear ribonucleoprotein auxiliary factor-like protein</fullName>
    </submittedName>
</protein>
<dbReference type="Proteomes" id="UP001237642">
    <property type="component" value="Unassembled WGS sequence"/>
</dbReference>
<dbReference type="EMBL" id="JAUIZM010000001">
    <property type="protein sequence ID" value="KAK1403932.1"/>
    <property type="molecule type" value="Genomic_DNA"/>
</dbReference>
<accession>A0AAD8JK33</accession>
<dbReference type="PANTHER" id="PTHR35770:SF1">
    <property type="entry name" value="U2 SMALL NUCLEAR RIBONUCLEOPROTEIN AUXILIARY FACTOR-LIKE PROTEIN"/>
    <property type="match status" value="1"/>
</dbReference>
<evidence type="ECO:0000313" key="4">
    <source>
        <dbReference type="Proteomes" id="UP001237642"/>
    </source>
</evidence>
<comment type="caution">
    <text evidence="3">The sequence shown here is derived from an EMBL/GenBank/DDBJ whole genome shotgun (WGS) entry which is preliminary data.</text>
</comment>
<keyword evidence="4" id="KW-1185">Reference proteome</keyword>
<dbReference type="EMBL" id="JAUIZM010000001">
    <property type="protein sequence ID" value="KAK1403863.1"/>
    <property type="molecule type" value="Genomic_DNA"/>
</dbReference>